<sequence length="306" mass="31690">MAAAPEVFRPAPEVVGMVSVFSRPRPPLAPTAAAAGAEPAREFGRAGRAGTRTGAARVTGAALVTGASSGIGAALARRLGAEGTWDLVLTGRDPERLRAVADASSASALALDLTAPGADRRLAGFTLATVGPVDLLVAGAGVGWAGEFREMPAHAIDEVLETDLTATLRLVRLLLPDMVAAGTGRVVLVGSLAGCVGVRGEAVYSAAKAALGAFADALRQELRGTGVGVTHVIPGVVDTPFFERRGAPYRRSRPRPVPPERVADAIRDTAVRRGRDEVYVPGWLRLPCRVRGATPGLYRRLAARFG</sequence>
<accession>A0A918GPX2</accession>
<evidence type="ECO:0000256" key="3">
    <source>
        <dbReference type="RuleBase" id="RU000363"/>
    </source>
</evidence>
<dbReference type="PRINTS" id="PR00081">
    <property type="entry name" value="GDHRDH"/>
</dbReference>
<feature type="region of interest" description="Disordered" evidence="4">
    <location>
        <begin position="29"/>
        <end position="51"/>
    </location>
</feature>
<keyword evidence="7" id="KW-1185">Reference proteome</keyword>
<organism evidence="6 7">
    <name type="scientific">Streptomyces griseoviridis</name>
    <dbReference type="NCBI Taxonomy" id="45398"/>
    <lineage>
        <taxon>Bacteria</taxon>
        <taxon>Bacillati</taxon>
        <taxon>Actinomycetota</taxon>
        <taxon>Actinomycetes</taxon>
        <taxon>Kitasatosporales</taxon>
        <taxon>Streptomycetaceae</taxon>
        <taxon>Streptomyces</taxon>
    </lineage>
</organism>
<comment type="caution">
    <text evidence="6">The sequence shown here is derived from an EMBL/GenBank/DDBJ whole genome shotgun (WGS) entry which is preliminary data.</text>
</comment>
<keyword evidence="2" id="KW-0560">Oxidoreductase</keyword>
<comment type="similarity">
    <text evidence="1 3">Belongs to the short-chain dehydrogenases/reductases (SDR) family.</text>
</comment>
<dbReference type="Gene3D" id="3.40.50.720">
    <property type="entry name" value="NAD(P)-binding Rossmann-like Domain"/>
    <property type="match status" value="1"/>
</dbReference>
<dbReference type="Proteomes" id="UP000653493">
    <property type="component" value="Unassembled WGS sequence"/>
</dbReference>
<dbReference type="EMBL" id="BMSL01000014">
    <property type="protein sequence ID" value="GGS50557.1"/>
    <property type="molecule type" value="Genomic_DNA"/>
</dbReference>
<dbReference type="GO" id="GO:0016491">
    <property type="term" value="F:oxidoreductase activity"/>
    <property type="evidence" value="ECO:0007669"/>
    <property type="project" value="UniProtKB-KW"/>
</dbReference>
<dbReference type="CDD" id="cd05233">
    <property type="entry name" value="SDR_c"/>
    <property type="match status" value="1"/>
</dbReference>
<reference evidence="6" key="1">
    <citation type="journal article" date="2014" name="Int. J. Syst. Evol. Microbiol.">
        <title>Complete genome sequence of Corynebacterium casei LMG S-19264T (=DSM 44701T), isolated from a smear-ripened cheese.</title>
        <authorList>
            <consortium name="US DOE Joint Genome Institute (JGI-PGF)"/>
            <person name="Walter F."/>
            <person name="Albersmeier A."/>
            <person name="Kalinowski J."/>
            <person name="Ruckert C."/>
        </authorList>
    </citation>
    <scope>NUCLEOTIDE SEQUENCE</scope>
    <source>
        <strain evidence="6">JCM 4234</strain>
    </source>
</reference>
<evidence type="ECO:0000256" key="1">
    <source>
        <dbReference type="ARBA" id="ARBA00006484"/>
    </source>
</evidence>
<dbReference type="Pfam" id="PF00106">
    <property type="entry name" value="adh_short"/>
    <property type="match status" value="1"/>
</dbReference>
<dbReference type="InterPro" id="IPR036291">
    <property type="entry name" value="NAD(P)-bd_dom_sf"/>
</dbReference>
<dbReference type="InterPro" id="IPR020904">
    <property type="entry name" value="Sc_DH/Rdtase_CS"/>
</dbReference>
<feature type="domain" description="Ketoreductase" evidence="5">
    <location>
        <begin position="60"/>
        <end position="240"/>
    </location>
</feature>
<reference evidence="6" key="2">
    <citation type="submission" date="2020-09" db="EMBL/GenBank/DDBJ databases">
        <authorList>
            <person name="Sun Q."/>
            <person name="Ohkuma M."/>
        </authorList>
    </citation>
    <scope>NUCLEOTIDE SEQUENCE</scope>
    <source>
        <strain evidence="6">JCM 4234</strain>
    </source>
</reference>
<evidence type="ECO:0000259" key="5">
    <source>
        <dbReference type="SMART" id="SM00822"/>
    </source>
</evidence>
<dbReference type="GO" id="GO:0016020">
    <property type="term" value="C:membrane"/>
    <property type="evidence" value="ECO:0007669"/>
    <property type="project" value="TreeGrafter"/>
</dbReference>
<evidence type="ECO:0000256" key="4">
    <source>
        <dbReference type="SAM" id="MobiDB-lite"/>
    </source>
</evidence>
<evidence type="ECO:0000313" key="6">
    <source>
        <dbReference type="EMBL" id="GGS50557.1"/>
    </source>
</evidence>
<dbReference type="PANTHER" id="PTHR44196:SF1">
    <property type="entry name" value="DEHYDROGENASE_REDUCTASE SDR FAMILY MEMBER 7B"/>
    <property type="match status" value="1"/>
</dbReference>
<dbReference type="InterPro" id="IPR057326">
    <property type="entry name" value="KR_dom"/>
</dbReference>
<dbReference type="PRINTS" id="PR00080">
    <property type="entry name" value="SDRFAMILY"/>
</dbReference>
<protein>
    <submittedName>
        <fullName evidence="6">Oxidoreductase</fullName>
    </submittedName>
</protein>
<evidence type="ECO:0000313" key="7">
    <source>
        <dbReference type="Proteomes" id="UP000653493"/>
    </source>
</evidence>
<proteinExistence type="inferred from homology"/>
<gene>
    <name evidence="6" type="ORF">GCM10010238_45090</name>
</gene>
<evidence type="ECO:0000256" key="2">
    <source>
        <dbReference type="ARBA" id="ARBA00023002"/>
    </source>
</evidence>
<dbReference type="PANTHER" id="PTHR44196">
    <property type="entry name" value="DEHYDROGENASE/REDUCTASE SDR FAMILY MEMBER 7B"/>
    <property type="match status" value="1"/>
</dbReference>
<dbReference type="SMART" id="SM00822">
    <property type="entry name" value="PKS_KR"/>
    <property type="match status" value="1"/>
</dbReference>
<dbReference type="AlphaFoldDB" id="A0A918GPX2"/>
<dbReference type="InterPro" id="IPR002347">
    <property type="entry name" value="SDR_fam"/>
</dbReference>
<name>A0A918GPX2_STRGD</name>
<dbReference type="SUPFAM" id="SSF51735">
    <property type="entry name" value="NAD(P)-binding Rossmann-fold domains"/>
    <property type="match status" value="1"/>
</dbReference>
<dbReference type="PROSITE" id="PS00061">
    <property type="entry name" value="ADH_SHORT"/>
    <property type="match status" value="1"/>
</dbReference>